<dbReference type="STRING" id="1798377.A2872_01330"/>
<evidence type="ECO:0000313" key="2">
    <source>
        <dbReference type="Proteomes" id="UP000178681"/>
    </source>
</evidence>
<proteinExistence type="predicted"/>
<protein>
    <submittedName>
        <fullName evidence="1">Uncharacterized protein</fullName>
    </submittedName>
</protein>
<dbReference type="Proteomes" id="UP000178681">
    <property type="component" value="Unassembled WGS sequence"/>
</dbReference>
<organism evidence="1 2">
    <name type="scientific">Candidatus Gottesmanbacteria bacterium RIFCSPHIGHO2_01_FULL_42_12</name>
    <dbReference type="NCBI Taxonomy" id="1798377"/>
    <lineage>
        <taxon>Bacteria</taxon>
        <taxon>Candidatus Gottesmaniibacteriota</taxon>
    </lineage>
</organism>
<comment type="caution">
    <text evidence="1">The sequence shown here is derived from an EMBL/GenBank/DDBJ whole genome shotgun (WGS) entry which is preliminary data.</text>
</comment>
<evidence type="ECO:0000313" key="1">
    <source>
        <dbReference type="EMBL" id="OGG06351.1"/>
    </source>
</evidence>
<accession>A0A1F5Z1P5</accession>
<name>A0A1F5Z1P5_9BACT</name>
<dbReference type="EMBL" id="MFJG01000023">
    <property type="protein sequence ID" value="OGG06351.1"/>
    <property type="molecule type" value="Genomic_DNA"/>
</dbReference>
<dbReference type="AlphaFoldDB" id="A0A1F5Z1P5"/>
<gene>
    <name evidence="1" type="ORF">A2872_01330</name>
</gene>
<sequence length="65" mass="7181">MNVDVKAEHCQSHLKPKFASDSMWCYAEEGAGGGRAQVSIKGGIPVCEVTECYFNKFNPRQQKSS</sequence>
<reference evidence="1 2" key="1">
    <citation type="journal article" date="2016" name="Nat. Commun.">
        <title>Thousands of microbial genomes shed light on interconnected biogeochemical processes in an aquifer system.</title>
        <authorList>
            <person name="Anantharaman K."/>
            <person name="Brown C.T."/>
            <person name="Hug L.A."/>
            <person name="Sharon I."/>
            <person name="Castelle C.J."/>
            <person name="Probst A.J."/>
            <person name="Thomas B.C."/>
            <person name="Singh A."/>
            <person name="Wilkins M.J."/>
            <person name="Karaoz U."/>
            <person name="Brodie E.L."/>
            <person name="Williams K.H."/>
            <person name="Hubbard S.S."/>
            <person name="Banfield J.F."/>
        </authorList>
    </citation>
    <scope>NUCLEOTIDE SEQUENCE [LARGE SCALE GENOMIC DNA]</scope>
</reference>